<feature type="region of interest" description="Disordered" evidence="2">
    <location>
        <begin position="197"/>
        <end position="242"/>
    </location>
</feature>
<dbReference type="HOGENOM" id="CLU_1146381_0_0_5"/>
<feature type="compositionally biased region" description="Basic and acidic residues" evidence="2">
    <location>
        <begin position="197"/>
        <end position="209"/>
    </location>
</feature>
<dbReference type="RefSeq" id="WP_013653669.1">
    <property type="nucleotide sequence ID" value="NC_015259.1"/>
</dbReference>
<feature type="coiled-coil region" evidence="1">
    <location>
        <begin position="120"/>
        <end position="147"/>
    </location>
</feature>
<dbReference type="AlphaFoldDB" id="F2IV25"/>
<dbReference type="STRING" id="991905.SL003B_2933"/>
<accession>F2IV25</accession>
<feature type="region of interest" description="Disordered" evidence="2">
    <location>
        <begin position="1"/>
        <end position="52"/>
    </location>
</feature>
<dbReference type="OrthoDB" id="7872095at2"/>
<name>F2IV25_POLGS</name>
<dbReference type="Proteomes" id="UP000008130">
    <property type="component" value="Chromosome"/>
</dbReference>
<organism evidence="3 4">
    <name type="scientific">Polymorphum gilvum (strain LMG 25793 / CGMCC 1.9160 / SL003B-26A1)</name>
    <dbReference type="NCBI Taxonomy" id="991905"/>
    <lineage>
        <taxon>Bacteria</taxon>
        <taxon>Pseudomonadati</taxon>
        <taxon>Pseudomonadota</taxon>
        <taxon>Alphaproteobacteria</taxon>
        <taxon>Rhodobacterales</taxon>
        <taxon>Paracoccaceae</taxon>
        <taxon>Polymorphum</taxon>
    </lineage>
</organism>
<proteinExistence type="predicted"/>
<keyword evidence="1" id="KW-0175">Coiled coil</keyword>
<gene>
    <name evidence="3" type="ordered locus">SL003B_2933</name>
</gene>
<keyword evidence="4" id="KW-1185">Reference proteome</keyword>
<reference evidence="3 4" key="1">
    <citation type="journal article" date="2011" name="J. Bacteriol.">
        <title>Complete genome sequence of Polymorphum gilvum SL003B-26A1T, a crude oil-degrading bacterium from oil-polluted saline soil.</title>
        <authorList>
            <person name="Li S.G."/>
            <person name="Tang Y.Q."/>
            <person name="Nie Y."/>
            <person name="Cai M."/>
            <person name="Wu X.L."/>
        </authorList>
    </citation>
    <scope>NUCLEOTIDE SEQUENCE [LARGE SCALE GENOMIC DNA]</scope>
    <source>
        <strain evidence="4">LMG 25793 / CGMCC 1.9160 / SL003B-26A1</strain>
    </source>
</reference>
<protein>
    <submittedName>
        <fullName evidence="3">Uncharacterized protein</fullName>
    </submittedName>
</protein>
<dbReference type="KEGG" id="pgv:SL003B_2933"/>
<evidence type="ECO:0000313" key="4">
    <source>
        <dbReference type="Proteomes" id="UP000008130"/>
    </source>
</evidence>
<evidence type="ECO:0000256" key="1">
    <source>
        <dbReference type="SAM" id="Coils"/>
    </source>
</evidence>
<dbReference type="EMBL" id="CP002568">
    <property type="protein sequence ID" value="ADZ71356.1"/>
    <property type="molecule type" value="Genomic_DNA"/>
</dbReference>
<evidence type="ECO:0000256" key="2">
    <source>
        <dbReference type="SAM" id="MobiDB-lite"/>
    </source>
</evidence>
<evidence type="ECO:0000313" key="3">
    <source>
        <dbReference type="EMBL" id="ADZ71356.1"/>
    </source>
</evidence>
<dbReference type="PATRIC" id="fig|991905.3.peg.3011"/>
<sequence>MTDADESGGAQACAPRGNFGEGPGRDPEEALANAPDGGPDGNRDGAAAGLAGGRSYVNHAPEIWAEARRLYEETETPVLSIVERLGVSDSQVHNRARKHGWVRRSEVASALAEASPQARAQMVARLYRAFEKQVARLEDRLGRLMAREARHDPAGDGRGEAAAGIESLAEVDRTAKTLASLARTLDMLLALQKARAEETRHDVDPDALRQELAQRLGRLPEGGPDRGGSGRADAPGDGVPAA</sequence>